<feature type="transmembrane region" description="Helical" evidence="1">
    <location>
        <begin position="15"/>
        <end position="33"/>
    </location>
</feature>
<accession>A0A4U5NC45</accession>
<evidence type="ECO:0000313" key="3">
    <source>
        <dbReference type="Proteomes" id="UP000298663"/>
    </source>
</evidence>
<reference evidence="2 3" key="2">
    <citation type="journal article" date="2019" name="G3 (Bethesda)">
        <title>Hybrid Assembly of the Genome of the Entomopathogenic Nematode Steinernema carpocapsae Identifies the X-Chromosome.</title>
        <authorList>
            <person name="Serra L."/>
            <person name="Macchietto M."/>
            <person name="Macias-Munoz A."/>
            <person name="McGill C.J."/>
            <person name="Rodriguez I.M."/>
            <person name="Rodriguez B."/>
            <person name="Murad R."/>
            <person name="Mortazavi A."/>
        </authorList>
    </citation>
    <scope>NUCLEOTIDE SEQUENCE [LARGE SCALE GENOMIC DNA]</scope>
    <source>
        <strain evidence="2 3">ALL</strain>
    </source>
</reference>
<dbReference type="EMBL" id="AZBU02000004">
    <property type="protein sequence ID" value="TKR80100.1"/>
    <property type="molecule type" value="Genomic_DNA"/>
</dbReference>
<proteinExistence type="predicted"/>
<gene>
    <name evidence="2" type="ORF">L596_014229</name>
</gene>
<evidence type="ECO:0000313" key="2">
    <source>
        <dbReference type="EMBL" id="TKR80100.1"/>
    </source>
</evidence>
<organism evidence="2 3">
    <name type="scientific">Steinernema carpocapsae</name>
    <name type="common">Entomopathogenic nematode</name>
    <dbReference type="NCBI Taxonomy" id="34508"/>
    <lineage>
        <taxon>Eukaryota</taxon>
        <taxon>Metazoa</taxon>
        <taxon>Ecdysozoa</taxon>
        <taxon>Nematoda</taxon>
        <taxon>Chromadorea</taxon>
        <taxon>Rhabditida</taxon>
        <taxon>Tylenchina</taxon>
        <taxon>Panagrolaimomorpha</taxon>
        <taxon>Strongyloidoidea</taxon>
        <taxon>Steinernematidae</taxon>
        <taxon>Steinernema</taxon>
    </lineage>
</organism>
<comment type="caution">
    <text evidence="2">The sequence shown here is derived from an EMBL/GenBank/DDBJ whole genome shotgun (WGS) entry which is preliminary data.</text>
</comment>
<name>A0A4U5NC45_STECR</name>
<keyword evidence="1" id="KW-1133">Transmembrane helix</keyword>
<keyword evidence="1" id="KW-0812">Transmembrane</keyword>
<sequence>MHLSPGHVPYYRKTLTTVANSAFATLILTLSWLQNRPIRSDGEMRANANAAATVTRTCSVRDIASGTFCDRRTDMSGSFTFL</sequence>
<keyword evidence="3" id="KW-1185">Reference proteome</keyword>
<protein>
    <submittedName>
        <fullName evidence="2">Uncharacterized protein</fullName>
    </submittedName>
</protein>
<keyword evidence="1" id="KW-0472">Membrane</keyword>
<evidence type="ECO:0000256" key="1">
    <source>
        <dbReference type="SAM" id="Phobius"/>
    </source>
</evidence>
<dbReference type="AlphaFoldDB" id="A0A4U5NC45"/>
<dbReference type="Proteomes" id="UP000298663">
    <property type="component" value="Unassembled WGS sequence"/>
</dbReference>
<reference evidence="2 3" key="1">
    <citation type="journal article" date="2015" name="Genome Biol.">
        <title>Comparative genomics of Steinernema reveals deeply conserved gene regulatory networks.</title>
        <authorList>
            <person name="Dillman A.R."/>
            <person name="Macchietto M."/>
            <person name="Porter C.F."/>
            <person name="Rogers A."/>
            <person name="Williams B."/>
            <person name="Antoshechkin I."/>
            <person name="Lee M.M."/>
            <person name="Goodwin Z."/>
            <person name="Lu X."/>
            <person name="Lewis E.E."/>
            <person name="Goodrich-Blair H."/>
            <person name="Stock S.P."/>
            <person name="Adams B.J."/>
            <person name="Sternberg P.W."/>
            <person name="Mortazavi A."/>
        </authorList>
    </citation>
    <scope>NUCLEOTIDE SEQUENCE [LARGE SCALE GENOMIC DNA]</scope>
    <source>
        <strain evidence="2 3">ALL</strain>
    </source>
</reference>